<comment type="similarity">
    <text evidence="1">Belongs to the UbiJ family.</text>
</comment>
<proteinExistence type="inferred from homology"/>
<dbReference type="Proteomes" id="UP000186513">
    <property type="component" value="Unassembled WGS sequence"/>
</dbReference>
<evidence type="ECO:0000256" key="2">
    <source>
        <dbReference type="SAM" id="Coils"/>
    </source>
</evidence>
<evidence type="ECO:0000313" key="4">
    <source>
        <dbReference type="EMBL" id="SFZ76958.1"/>
    </source>
</evidence>
<dbReference type="PANTHER" id="PTHR38693">
    <property type="entry name" value="UBIQUINONE BIOSYNTHESIS PROTEIN UBIJ"/>
    <property type="match status" value="1"/>
</dbReference>
<protein>
    <recommendedName>
        <fullName evidence="1">Ubiquinone biosynthesis accessory factor UbiJ</fullName>
    </recommendedName>
</protein>
<feature type="coiled-coil region" evidence="2">
    <location>
        <begin position="158"/>
        <end position="185"/>
    </location>
</feature>
<feature type="domain" description="SCP2" evidence="3">
    <location>
        <begin position="7"/>
        <end position="96"/>
    </location>
</feature>
<comment type="subcellular location">
    <subcellularLocation>
        <location evidence="1">Cytoplasm</location>
    </subcellularLocation>
</comment>
<gene>
    <name evidence="1" type="primary">ubiJ</name>
    <name evidence="4" type="ORF">SAMN02745887_02168</name>
</gene>
<evidence type="ECO:0000259" key="3">
    <source>
        <dbReference type="Pfam" id="PF02036"/>
    </source>
</evidence>
<name>A0A1K2HJN4_9NEIS</name>
<dbReference type="RefSeq" id="WP_072428687.1">
    <property type="nucleotide sequence ID" value="NZ_FPKR01000008.1"/>
</dbReference>
<keyword evidence="1" id="KW-0831">Ubiquinone biosynthesis</keyword>
<dbReference type="EMBL" id="FPKR01000008">
    <property type="protein sequence ID" value="SFZ76958.1"/>
    <property type="molecule type" value="Genomic_DNA"/>
</dbReference>
<dbReference type="UniPathway" id="UPA00232"/>
<dbReference type="InterPro" id="IPR038989">
    <property type="entry name" value="UbiJ"/>
</dbReference>
<dbReference type="PANTHER" id="PTHR38693:SF1">
    <property type="entry name" value="UBIQUINONE BIOSYNTHESIS ACCESSORY FACTOR UBIJ"/>
    <property type="match status" value="1"/>
</dbReference>
<dbReference type="AlphaFoldDB" id="A0A1K2HJN4"/>
<sequence>MLRLALLNHLLQQRADLRAELQSCAGRTARLSVPPFRLNFQIGTDGFLLAGEGEPEASITIPPWLLPRLALHDPAAERELQIVGDTQLAATLGRVLQALDWDAEADLARLLGDIPAHRLAESARNLIGDPRHIARNLAESTAEYLQEEARLLVARPSVEHFVAEVDRLRDDAARLAKRLQRLEKPEH</sequence>
<dbReference type="GO" id="GO:0006744">
    <property type="term" value="P:ubiquinone biosynthetic process"/>
    <property type="evidence" value="ECO:0007669"/>
    <property type="project" value="UniProtKB-UniRule"/>
</dbReference>
<keyword evidence="5" id="KW-1185">Reference proteome</keyword>
<dbReference type="OrthoDB" id="8525483at2"/>
<dbReference type="InterPro" id="IPR003033">
    <property type="entry name" value="SCP2_sterol-bd_dom"/>
</dbReference>
<keyword evidence="1" id="KW-0963">Cytoplasm</keyword>
<keyword evidence="2" id="KW-0175">Coiled coil</keyword>
<evidence type="ECO:0000313" key="5">
    <source>
        <dbReference type="Proteomes" id="UP000186513"/>
    </source>
</evidence>
<dbReference type="HAMAP" id="MF_02215">
    <property type="entry name" value="UbiJ"/>
    <property type="match status" value="1"/>
</dbReference>
<evidence type="ECO:0000256" key="1">
    <source>
        <dbReference type="HAMAP-Rule" id="MF_02215"/>
    </source>
</evidence>
<dbReference type="Pfam" id="PF02036">
    <property type="entry name" value="SCP2"/>
    <property type="match status" value="1"/>
</dbReference>
<organism evidence="4 5">
    <name type="scientific">Chitinimonas taiwanensis DSM 18899</name>
    <dbReference type="NCBI Taxonomy" id="1121279"/>
    <lineage>
        <taxon>Bacteria</taxon>
        <taxon>Pseudomonadati</taxon>
        <taxon>Pseudomonadota</taxon>
        <taxon>Betaproteobacteria</taxon>
        <taxon>Neisseriales</taxon>
        <taxon>Chitinibacteraceae</taxon>
        <taxon>Chitinimonas</taxon>
    </lineage>
</organism>
<comment type="function">
    <text evidence="1">Required for ubiquinone (coenzyme Q) biosynthesis. Binds hydrophobic ubiquinone biosynthetic intermediates via its SCP2 domain and is essential for the stability of the Ubi complex. May constitute a docking platform where Ubi enzymes assemble and access their SCP2-bound polyprenyl substrates.</text>
</comment>
<keyword evidence="4" id="KW-0830">Ubiquinone</keyword>
<accession>A0A1K2HJN4</accession>
<comment type="pathway">
    <text evidence="1">Cofactor biosynthesis; ubiquinone biosynthesis.</text>
</comment>
<dbReference type="STRING" id="1121279.SAMN02745887_02168"/>
<dbReference type="GO" id="GO:0005737">
    <property type="term" value="C:cytoplasm"/>
    <property type="evidence" value="ECO:0007669"/>
    <property type="project" value="UniProtKB-SubCell"/>
</dbReference>
<reference evidence="4 5" key="1">
    <citation type="submission" date="2016-11" db="EMBL/GenBank/DDBJ databases">
        <authorList>
            <person name="Jaros S."/>
            <person name="Januszkiewicz K."/>
            <person name="Wedrychowicz H."/>
        </authorList>
    </citation>
    <scope>NUCLEOTIDE SEQUENCE [LARGE SCALE GENOMIC DNA]</scope>
    <source>
        <strain evidence="4 5">DSM 18899</strain>
    </source>
</reference>